<evidence type="ECO:0000256" key="1">
    <source>
        <dbReference type="ARBA" id="ARBA00004141"/>
    </source>
</evidence>
<keyword evidence="6" id="KW-0813">Transport</keyword>
<sequence>MTAVLHRTYSLGRAEVLLLRRNKTLLFTAVLVPLGLVAALASAQDGRTDDNAAAGMVSMFTGMVLLFVVYYTVLSASVARREEGVLQRLRTGEAADAEILSALALPGTVVAIAQVVLFGVIGAVVLGLPAPGNPVVVLVALLLGAVMLSVVALLTAVISKTVESVQITSLPVLALCFLGGGLVVPMDSMPENLSRVAQFTPLAPVLELARTGWLGTAELAGTAGQIGILLGWIVLGSLLVRSSFRWSPRA</sequence>
<evidence type="ECO:0000256" key="6">
    <source>
        <dbReference type="RuleBase" id="RU361157"/>
    </source>
</evidence>
<evidence type="ECO:0000313" key="9">
    <source>
        <dbReference type="Proteomes" id="UP001500967"/>
    </source>
</evidence>
<name>A0ABP3EE32_9ACTN</name>
<comment type="subcellular location">
    <subcellularLocation>
        <location evidence="6">Cell membrane</location>
        <topology evidence="6">Multi-pass membrane protein</topology>
    </subcellularLocation>
    <subcellularLocation>
        <location evidence="1">Membrane</location>
        <topology evidence="1">Multi-pass membrane protein</topology>
    </subcellularLocation>
</comment>
<dbReference type="RefSeq" id="WP_344651601.1">
    <property type="nucleotide sequence ID" value="NZ_BAAAGX010000020.1"/>
</dbReference>
<dbReference type="Proteomes" id="UP001500967">
    <property type="component" value="Unassembled WGS sequence"/>
</dbReference>
<keyword evidence="4 6" id="KW-0472">Membrane</keyword>
<evidence type="ECO:0000256" key="5">
    <source>
        <dbReference type="ARBA" id="ARBA00023251"/>
    </source>
</evidence>
<comment type="caution">
    <text evidence="6">Lacks conserved residue(s) required for the propagation of feature annotation.</text>
</comment>
<dbReference type="PANTHER" id="PTHR43027:SF2">
    <property type="entry name" value="TRANSPORT PERMEASE PROTEIN"/>
    <property type="match status" value="1"/>
</dbReference>
<reference evidence="9" key="1">
    <citation type="journal article" date="2019" name="Int. J. Syst. Evol. Microbiol.">
        <title>The Global Catalogue of Microorganisms (GCM) 10K type strain sequencing project: providing services to taxonomists for standard genome sequencing and annotation.</title>
        <authorList>
            <consortium name="The Broad Institute Genomics Platform"/>
            <consortium name="The Broad Institute Genome Sequencing Center for Infectious Disease"/>
            <person name="Wu L."/>
            <person name="Ma J."/>
        </authorList>
    </citation>
    <scope>NUCLEOTIDE SEQUENCE [LARGE SCALE GENOMIC DNA]</scope>
    <source>
        <strain evidence="9">JCM 10425</strain>
    </source>
</reference>
<dbReference type="PIRSF" id="PIRSF006648">
    <property type="entry name" value="DrrB"/>
    <property type="match status" value="1"/>
</dbReference>
<dbReference type="Pfam" id="PF01061">
    <property type="entry name" value="ABC2_membrane"/>
    <property type="match status" value="1"/>
</dbReference>
<dbReference type="InterPro" id="IPR047817">
    <property type="entry name" value="ABC2_TM_bact-type"/>
</dbReference>
<keyword evidence="5" id="KW-0046">Antibiotic resistance</keyword>
<accession>A0ABP3EE32</accession>
<proteinExistence type="inferred from homology"/>
<organism evidence="8 9">
    <name type="scientific">Cryptosporangium japonicum</name>
    <dbReference type="NCBI Taxonomy" id="80872"/>
    <lineage>
        <taxon>Bacteria</taxon>
        <taxon>Bacillati</taxon>
        <taxon>Actinomycetota</taxon>
        <taxon>Actinomycetes</taxon>
        <taxon>Cryptosporangiales</taxon>
        <taxon>Cryptosporangiaceae</taxon>
        <taxon>Cryptosporangium</taxon>
    </lineage>
</organism>
<feature type="transmembrane region" description="Helical" evidence="6">
    <location>
        <begin position="165"/>
        <end position="184"/>
    </location>
</feature>
<dbReference type="PANTHER" id="PTHR43027">
    <property type="entry name" value="DOXORUBICIN RESISTANCE ABC TRANSPORTER PERMEASE PROTEIN DRRC-RELATED"/>
    <property type="match status" value="1"/>
</dbReference>
<evidence type="ECO:0000256" key="2">
    <source>
        <dbReference type="ARBA" id="ARBA00022692"/>
    </source>
</evidence>
<evidence type="ECO:0000256" key="4">
    <source>
        <dbReference type="ARBA" id="ARBA00023136"/>
    </source>
</evidence>
<keyword evidence="2 6" id="KW-0812">Transmembrane</keyword>
<gene>
    <name evidence="8" type="ORF">GCM10009539_52750</name>
</gene>
<dbReference type="InterPro" id="IPR000412">
    <property type="entry name" value="ABC_2_transport"/>
</dbReference>
<dbReference type="PROSITE" id="PS51012">
    <property type="entry name" value="ABC_TM2"/>
    <property type="match status" value="1"/>
</dbReference>
<comment type="caution">
    <text evidence="8">The sequence shown here is derived from an EMBL/GenBank/DDBJ whole genome shotgun (WGS) entry which is preliminary data.</text>
</comment>
<keyword evidence="6" id="KW-1003">Cell membrane</keyword>
<evidence type="ECO:0000313" key="8">
    <source>
        <dbReference type="EMBL" id="GAA0260721.1"/>
    </source>
</evidence>
<dbReference type="InterPro" id="IPR013525">
    <property type="entry name" value="ABC2_TM"/>
</dbReference>
<dbReference type="EMBL" id="BAAAGX010000020">
    <property type="protein sequence ID" value="GAA0260721.1"/>
    <property type="molecule type" value="Genomic_DNA"/>
</dbReference>
<dbReference type="InterPro" id="IPR052902">
    <property type="entry name" value="ABC-2_transporter"/>
</dbReference>
<feature type="transmembrane region" description="Helical" evidence="6">
    <location>
        <begin position="219"/>
        <end position="240"/>
    </location>
</feature>
<feature type="transmembrane region" description="Helical" evidence="6">
    <location>
        <begin position="99"/>
        <end position="129"/>
    </location>
</feature>
<evidence type="ECO:0000259" key="7">
    <source>
        <dbReference type="PROSITE" id="PS51012"/>
    </source>
</evidence>
<keyword evidence="9" id="KW-1185">Reference proteome</keyword>
<evidence type="ECO:0000256" key="3">
    <source>
        <dbReference type="ARBA" id="ARBA00022989"/>
    </source>
</evidence>
<keyword evidence="3 6" id="KW-1133">Transmembrane helix</keyword>
<comment type="similarity">
    <text evidence="6">Belongs to the ABC-2 integral membrane protein family.</text>
</comment>
<feature type="transmembrane region" description="Helical" evidence="6">
    <location>
        <begin position="135"/>
        <end position="158"/>
    </location>
</feature>
<feature type="domain" description="ABC transmembrane type-2" evidence="7">
    <location>
        <begin position="24"/>
        <end position="247"/>
    </location>
</feature>
<protein>
    <recommendedName>
        <fullName evidence="6">Transport permease protein</fullName>
    </recommendedName>
</protein>
<feature type="transmembrane region" description="Helical" evidence="6">
    <location>
        <begin position="53"/>
        <end position="78"/>
    </location>
</feature>